<keyword evidence="2" id="KW-1185">Reference proteome</keyword>
<reference evidence="1 2" key="1">
    <citation type="submission" date="2018-10" db="EMBL/GenBank/DDBJ databases">
        <title>Genomic Encyclopedia of Archaeal and Bacterial Type Strains, Phase II (KMG-II): from individual species to whole genera.</title>
        <authorList>
            <person name="Goeker M."/>
        </authorList>
    </citation>
    <scope>NUCLEOTIDE SEQUENCE [LARGE SCALE GENOMIC DNA]</scope>
    <source>
        <strain evidence="1 2">RP-AC37</strain>
    </source>
</reference>
<protein>
    <submittedName>
        <fullName evidence="1">Uncharacterized protein</fullName>
    </submittedName>
</protein>
<dbReference type="Proteomes" id="UP000281955">
    <property type="component" value="Unassembled WGS sequence"/>
</dbReference>
<name>A0A420XJV1_9ACTN</name>
<evidence type="ECO:0000313" key="2">
    <source>
        <dbReference type="Proteomes" id="UP000281955"/>
    </source>
</evidence>
<dbReference type="InParanoid" id="A0A420XJV1"/>
<sequence length="259" mass="27208">MPDLPRSVRLAAWGGAVLRATTSPDLALDAVVGDDTRHVVDGLPGSHDDPDGVGVALALGELRRLGVTGLALALPVPGDVAGLPGPPSFNEEALEAGEAVLTRGAAAYALVPSVETARSSLVQVRWRVHAVEPARSTPLPSLAEADRELKEALSEATEELLRLDVARWRPEVLDTLARMRRRIDDASLPDDFAPRAERVLASARTVGAILSLARPDPGAAVSAGAIAMRLDVLDRLSAVTRRALVAAVNSPLEPRPDRG</sequence>
<evidence type="ECO:0000313" key="1">
    <source>
        <dbReference type="EMBL" id="RKS68031.1"/>
    </source>
</evidence>
<dbReference type="AlphaFoldDB" id="A0A420XJV1"/>
<proteinExistence type="predicted"/>
<dbReference type="EMBL" id="RBWV01000017">
    <property type="protein sequence ID" value="RKS68031.1"/>
    <property type="molecule type" value="Genomic_DNA"/>
</dbReference>
<accession>A0A420XJV1</accession>
<dbReference type="RefSeq" id="WP_121195166.1">
    <property type="nucleotide sequence ID" value="NZ_RBWV01000017.1"/>
</dbReference>
<dbReference type="OrthoDB" id="3524093at2"/>
<organism evidence="1 2">
    <name type="scientific">Motilibacter peucedani</name>
    <dbReference type="NCBI Taxonomy" id="598650"/>
    <lineage>
        <taxon>Bacteria</taxon>
        <taxon>Bacillati</taxon>
        <taxon>Actinomycetota</taxon>
        <taxon>Actinomycetes</taxon>
        <taxon>Motilibacterales</taxon>
        <taxon>Motilibacteraceae</taxon>
        <taxon>Motilibacter</taxon>
    </lineage>
</organism>
<comment type="caution">
    <text evidence="1">The sequence shown here is derived from an EMBL/GenBank/DDBJ whole genome shotgun (WGS) entry which is preliminary data.</text>
</comment>
<gene>
    <name evidence="1" type="ORF">CLV35_3938</name>
</gene>